<dbReference type="InterPro" id="IPR014347">
    <property type="entry name" value="Tautomerase/MIF_sf"/>
</dbReference>
<dbReference type="InterPro" id="IPR028116">
    <property type="entry name" value="Cis-CaaD-like"/>
</dbReference>
<sequence length="181" mass="19917">MPFYELNHSHPLTDAQKQSLAQAITAIHVKAFATPSMFVNVHFVKEDLAQGNFFIAGKREDKISNSIISYVRTSDSRTKADFDKVCSEIEDAWYAIVGKRSDSKNAEHPYLSEEPETRLHAIALLPIVTAREAGFTIPVAGDEKAWIAEQLPVFKKLAAQGNAGFVSLLAELQAKSGKLDA</sequence>
<dbReference type="EMBL" id="AZHF01000012">
    <property type="protein sequence ID" value="OAA67719.1"/>
    <property type="molecule type" value="Genomic_DNA"/>
</dbReference>
<dbReference type="Gene3D" id="3.30.429.10">
    <property type="entry name" value="Macrophage Migration Inhibitory Factor"/>
    <property type="match status" value="1"/>
</dbReference>
<keyword evidence="3" id="KW-1185">Reference proteome</keyword>
<evidence type="ECO:0000313" key="2">
    <source>
        <dbReference type="EMBL" id="OAA67719.1"/>
    </source>
</evidence>
<name>A0A167ZN80_CORDF</name>
<feature type="domain" description="Tautomerase cis-CaaD-like" evidence="1">
    <location>
        <begin position="1"/>
        <end position="123"/>
    </location>
</feature>
<organism evidence="2 3">
    <name type="scientific">Akanthomyces lecanii RCEF 1005</name>
    <dbReference type="NCBI Taxonomy" id="1081108"/>
    <lineage>
        <taxon>Eukaryota</taxon>
        <taxon>Fungi</taxon>
        <taxon>Dikarya</taxon>
        <taxon>Ascomycota</taxon>
        <taxon>Pezizomycotina</taxon>
        <taxon>Sordariomycetes</taxon>
        <taxon>Hypocreomycetidae</taxon>
        <taxon>Hypocreales</taxon>
        <taxon>Cordycipitaceae</taxon>
        <taxon>Akanthomyces</taxon>
        <taxon>Cordyceps confragosa</taxon>
    </lineage>
</organism>
<dbReference type="SUPFAM" id="SSF55331">
    <property type="entry name" value="Tautomerase/MIF"/>
    <property type="match status" value="1"/>
</dbReference>
<reference evidence="2 3" key="1">
    <citation type="journal article" date="2016" name="Genome Biol. Evol.">
        <title>Divergent and convergent evolution of fungal pathogenicity.</title>
        <authorList>
            <person name="Shang Y."/>
            <person name="Xiao G."/>
            <person name="Zheng P."/>
            <person name="Cen K."/>
            <person name="Zhan S."/>
            <person name="Wang C."/>
        </authorList>
    </citation>
    <scope>NUCLEOTIDE SEQUENCE [LARGE SCALE GENOMIC DNA]</scope>
    <source>
        <strain evidence="2 3">RCEF 1005</strain>
    </source>
</reference>
<dbReference type="Pfam" id="PF14832">
    <property type="entry name" value="Tautomerase_3"/>
    <property type="match status" value="1"/>
</dbReference>
<dbReference type="OrthoDB" id="9981319at2759"/>
<comment type="caution">
    <text evidence="2">The sequence shown here is derived from an EMBL/GenBank/DDBJ whole genome shotgun (WGS) entry which is preliminary data.</text>
</comment>
<gene>
    <name evidence="2" type="ORF">LEL_10342</name>
</gene>
<protein>
    <submittedName>
        <fullName evidence="2">Tautomerase</fullName>
    </submittedName>
</protein>
<dbReference type="AlphaFoldDB" id="A0A167ZN80"/>
<dbReference type="Proteomes" id="UP000076881">
    <property type="component" value="Unassembled WGS sequence"/>
</dbReference>
<evidence type="ECO:0000259" key="1">
    <source>
        <dbReference type="Pfam" id="PF14832"/>
    </source>
</evidence>
<proteinExistence type="predicted"/>
<evidence type="ECO:0000313" key="3">
    <source>
        <dbReference type="Proteomes" id="UP000076881"/>
    </source>
</evidence>
<accession>A0A167ZN80</accession>